<reference evidence="3 4" key="1">
    <citation type="journal article" date="2023" name="Hortic Res">
        <title>Pangenome of water caltrop reveals structural variations and asymmetric subgenome divergence after allopolyploidization.</title>
        <authorList>
            <person name="Zhang X."/>
            <person name="Chen Y."/>
            <person name="Wang L."/>
            <person name="Yuan Y."/>
            <person name="Fang M."/>
            <person name="Shi L."/>
            <person name="Lu R."/>
            <person name="Comes H.P."/>
            <person name="Ma Y."/>
            <person name="Chen Y."/>
            <person name="Huang G."/>
            <person name="Zhou Y."/>
            <person name="Zheng Z."/>
            <person name="Qiu Y."/>
        </authorList>
    </citation>
    <scope>NUCLEOTIDE SEQUENCE [LARGE SCALE GENOMIC DNA]</scope>
    <source>
        <tissue evidence="3">Roots</tissue>
    </source>
</reference>
<dbReference type="PANTHER" id="PTHR12854:SF12">
    <property type="entry name" value="POLYADENYLATE-BINDING PROTEIN INTERACTING PROTEIN"/>
    <property type="match status" value="1"/>
</dbReference>
<comment type="caution">
    <text evidence="3">The sequence shown here is derived from an EMBL/GenBank/DDBJ whole genome shotgun (WGS) entry which is preliminary data.</text>
</comment>
<dbReference type="InterPro" id="IPR025852">
    <property type="entry name" value="SM_dom_ATX"/>
</dbReference>
<feature type="compositionally biased region" description="Polar residues" evidence="1">
    <location>
        <begin position="115"/>
        <end position="138"/>
    </location>
</feature>
<gene>
    <name evidence="3" type="ORF">SAY87_005083</name>
</gene>
<feature type="domain" description="Ataxin 2 SM" evidence="2">
    <location>
        <begin position="18"/>
        <end position="93"/>
    </location>
</feature>
<dbReference type="PANTHER" id="PTHR12854">
    <property type="entry name" value="ATAXIN 2-RELATED"/>
    <property type="match status" value="1"/>
</dbReference>
<protein>
    <recommendedName>
        <fullName evidence="2">Ataxin 2 SM domain-containing protein</fullName>
    </recommendedName>
</protein>
<dbReference type="GO" id="GO:0034063">
    <property type="term" value="P:stress granule assembly"/>
    <property type="evidence" value="ECO:0007669"/>
    <property type="project" value="TreeGrafter"/>
</dbReference>
<dbReference type="Proteomes" id="UP001345219">
    <property type="component" value="Chromosome 4"/>
</dbReference>
<dbReference type="Pfam" id="PF14438">
    <property type="entry name" value="SM-ATX"/>
    <property type="match status" value="1"/>
</dbReference>
<evidence type="ECO:0000313" key="4">
    <source>
        <dbReference type="Proteomes" id="UP001345219"/>
    </source>
</evidence>
<keyword evidence="4" id="KW-1185">Reference proteome</keyword>
<evidence type="ECO:0000259" key="2">
    <source>
        <dbReference type="Pfam" id="PF14438"/>
    </source>
</evidence>
<dbReference type="EMBL" id="JAXIOK010000017">
    <property type="protein sequence ID" value="KAK4751601.1"/>
    <property type="molecule type" value="Genomic_DNA"/>
</dbReference>
<evidence type="ECO:0000313" key="3">
    <source>
        <dbReference type="EMBL" id="KAK4751601.1"/>
    </source>
</evidence>
<proteinExistence type="predicted"/>
<name>A0AAN7JQQ9_9MYRT</name>
<dbReference type="InterPro" id="IPR045117">
    <property type="entry name" value="ATXN2-like"/>
</dbReference>
<dbReference type="AlphaFoldDB" id="A0AAN7JQQ9"/>
<dbReference type="GO" id="GO:0003729">
    <property type="term" value="F:mRNA binding"/>
    <property type="evidence" value="ECO:0007669"/>
    <property type="project" value="TreeGrafter"/>
</dbReference>
<feature type="region of interest" description="Disordered" evidence="1">
    <location>
        <begin position="113"/>
        <end position="138"/>
    </location>
</feature>
<organism evidence="3 4">
    <name type="scientific">Trapa incisa</name>
    <dbReference type="NCBI Taxonomy" id="236973"/>
    <lineage>
        <taxon>Eukaryota</taxon>
        <taxon>Viridiplantae</taxon>
        <taxon>Streptophyta</taxon>
        <taxon>Embryophyta</taxon>
        <taxon>Tracheophyta</taxon>
        <taxon>Spermatophyta</taxon>
        <taxon>Magnoliopsida</taxon>
        <taxon>eudicotyledons</taxon>
        <taxon>Gunneridae</taxon>
        <taxon>Pentapetalae</taxon>
        <taxon>rosids</taxon>
        <taxon>malvids</taxon>
        <taxon>Myrtales</taxon>
        <taxon>Lythraceae</taxon>
        <taxon>Trapa</taxon>
    </lineage>
</organism>
<accession>A0AAN7JQQ9</accession>
<sequence>MGCRRREELPYEEASLSDALLFATMCIVGLPVDVHAKDGSIYSGIFHTASVEGVVLKKAKMTKKGKSNSNVAVGCVVETLVVLSTDLVQVVAKGVLLPTDGVKGNIAADELESPIGTTSSGNVDSAKNKSYASTMSKQRTYQKRASVQVVNGCTHGGTNISDLSLPRANGNEGKWVMKLDMRSTDEEENFGKKVHAIDNKGKDDSLPSSNMRQIEDDKQVELDNDRRFSEIKTAEVHNSSSRGELMNPSVDEIIYQGKPDEGNHGKLMPSENLNGVSSYSAPASVISEDLPTTTDISSNAFYSSMPTSPSVQADLTSQFDRSSHLQGSHISKKTKEFKLNPGAKVFSPTFSNSRAVTPSLVQTVAGVTYIPNASPMLTAQTDVAIGPLMPHSTVPVKVLQYNGIGDFNAQLEPVPRTPLFRYPGQHQNVPLGSTFVHPTSQPVMVERLGQIMYMPLPQDIIPNAAAISPAFTRPLSTINQVPLPKQLGNFPGQQLMHLPSLAGVQHLYPAPNPVMLMQPPLLASHEVSVPVPYSHYPAKFS</sequence>
<dbReference type="GO" id="GO:0010494">
    <property type="term" value="C:cytoplasmic stress granule"/>
    <property type="evidence" value="ECO:0007669"/>
    <property type="project" value="TreeGrafter"/>
</dbReference>
<evidence type="ECO:0000256" key="1">
    <source>
        <dbReference type="SAM" id="MobiDB-lite"/>
    </source>
</evidence>